<sequence length="181" mass="20194">MADTEADYLLHQDGHIRPNALCEGVEQRYRAAKTERDRMWRGHAALLLAQAFRTHPWLAAFRLCITVSFEYDDSGGYYRTMYLSAEAAERSPSGPLPGDEFPDGEWNSDQAQVLVESMLEDDCYDIYEALASDPASNDDLTLHLERARIAPLLDREHVSGEAILAALLPELDPGSQQAPSV</sequence>
<dbReference type="AlphaFoldDB" id="A0A2N8KK51"/>
<reference evidence="1 2" key="1">
    <citation type="submission" date="2018-01" db="EMBL/GenBank/DDBJ databases">
        <title>The draft genome of an aniline degradation strain ANB-1.</title>
        <authorList>
            <person name="Zhang L."/>
            <person name="Jiang J."/>
        </authorList>
    </citation>
    <scope>NUCLEOTIDE SEQUENCE [LARGE SCALE GENOMIC DNA]</scope>
    <source>
        <strain evidence="1 2">ANB-1</strain>
    </source>
</reference>
<proteinExistence type="predicted"/>
<evidence type="ECO:0000313" key="1">
    <source>
        <dbReference type="EMBL" id="PND33815.1"/>
    </source>
</evidence>
<gene>
    <name evidence="1" type="ORF">C1I89_05995</name>
</gene>
<protein>
    <submittedName>
        <fullName evidence="1">Uncharacterized protein</fullName>
    </submittedName>
</protein>
<dbReference type="RefSeq" id="WP_102771896.1">
    <property type="nucleotide sequence ID" value="NZ_POQS01000002.1"/>
</dbReference>
<dbReference type="EMBL" id="POQS01000002">
    <property type="protein sequence ID" value="PND33815.1"/>
    <property type="molecule type" value="Genomic_DNA"/>
</dbReference>
<dbReference type="Proteomes" id="UP000235994">
    <property type="component" value="Unassembled WGS sequence"/>
</dbReference>
<evidence type="ECO:0000313" key="2">
    <source>
        <dbReference type="Proteomes" id="UP000235994"/>
    </source>
</evidence>
<accession>A0A2N8KK51</accession>
<organism evidence="1 2">
    <name type="scientific">Achromobacter pulmonis</name>
    <dbReference type="NCBI Taxonomy" id="1389932"/>
    <lineage>
        <taxon>Bacteria</taxon>
        <taxon>Pseudomonadati</taxon>
        <taxon>Pseudomonadota</taxon>
        <taxon>Betaproteobacteria</taxon>
        <taxon>Burkholderiales</taxon>
        <taxon>Alcaligenaceae</taxon>
        <taxon>Achromobacter</taxon>
    </lineage>
</organism>
<name>A0A2N8KK51_9BURK</name>
<keyword evidence="2" id="KW-1185">Reference proteome</keyword>
<comment type="caution">
    <text evidence="1">The sequence shown here is derived from an EMBL/GenBank/DDBJ whole genome shotgun (WGS) entry which is preliminary data.</text>
</comment>